<feature type="domain" description="C2H2-type" evidence="18">
    <location>
        <begin position="326"/>
        <end position="353"/>
    </location>
</feature>
<evidence type="ECO:0000313" key="19">
    <source>
        <dbReference type="EMBL" id="TKC53877.1"/>
    </source>
</evidence>
<feature type="domain" description="C2H2-type" evidence="18">
    <location>
        <begin position="354"/>
        <end position="381"/>
    </location>
</feature>
<dbReference type="FunFam" id="3.30.160.60:FF:002797">
    <property type="entry name" value="Zinc finger protein 613"/>
    <property type="match status" value="1"/>
</dbReference>
<feature type="domain" description="C2H2-type" evidence="18">
    <location>
        <begin position="865"/>
        <end position="892"/>
    </location>
</feature>
<organism evidence="19 20">
    <name type="scientific">Monodon monoceros</name>
    <name type="common">Narwhal</name>
    <name type="synonym">Ceratodon monodon</name>
    <dbReference type="NCBI Taxonomy" id="40151"/>
    <lineage>
        <taxon>Eukaryota</taxon>
        <taxon>Metazoa</taxon>
        <taxon>Chordata</taxon>
        <taxon>Craniata</taxon>
        <taxon>Vertebrata</taxon>
        <taxon>Euteleostomi</taxon>
        <taxon>Mammalia</taxon>
        <taxon>Eutheria</taxon>
        <taxon>Laurasiatheria</taxon>
        <taxon>Artiodactyla</taxon>
        <taxon>Whippomorpha</taxon>
        <taxon>Cetacea</taxon>
        <taxon>Odontoceti</taxon>
        <taxon>Monodontidae</taxon>
        <taxon>Monodon</taxon>
    </lineage>
</organism>
<feature type="compositionally biased region" description="Low complexity" evidence="17">
    <location>
        <begin position="133"/>
        <end position="142"/>
    </location>
</feature>
<feature type="domain" description="C2H2-type" evidence="18">
    <location>
        <begin position="781"/>
        <end position="808"/>
    </location>
</feature>
<keyword evidence="4" id="KW-0678">Repressor</keyword>
<feature type="domain" description="C2H2-type" evidence="18">
    <location>
        <begin position="270"/>
        <end position="297"/>
    </location>
</feature>
<comment type="similarity">
    <text evidence="3">Belongs to the krueppel C2H2-type zinc-finger protein family.</text>
</comment>
<feature type="domain" description="C2H2-type" evidence="18">
    <location>
        <begin position="298"/>
        <end position="325"/>
    </location>
</feature>
<evidence type="ECO:0000256" key="13">
    <source>
        <dbReference type="ARBA" id="ARBA00054675"/>
    </source>
</evidence>
<feature type="non-terminal residue" evidence="19">
    <location>
        <position position="1"/>
    </location>
</feature>
<name>A0A4U1FW59_MONMO</name>
<dbReference type="Pfam" id="PF00096">
    <property type="entry name" value="zf-C2H2"/>
    <property type="match status" value="16"/>
</dbReference>
<dbReference type="InterPro" id="IPR036236">
    <property type="entry name" value="Znf_C2H2_sf"/>
</dbReference>
<feature type="domain" description="C2H2-type" evidence="18">
    <location>
        <begin position="669"/>
        <end position="696"/>
    </location>
</feature>
<feature type="domain" description="C2H2-type" evidence="18">
    <location>
        <begin position="809"/>
        <end position="836"/>
    </location>
</feature>
<dbReference type="FunFam" id="3.30.160.60:FF:001727">
    <property type="entry name" value="Zinc finger protein 350"/>
    <property type="match status" value="2"/>
</dbReference>
<dbReference type="SUPFAM" id="SSF57667">
    <property type="entry name" value="beta-beta-alpha zinc fingers"/>
    <property type="match status" value="10"/>
</dbReference>
<feature type="region of interest" description="Disordered" evidence="17">
    <location>
        <begin position="881"/>
        <end position="905"/>
    </location>
</feature>
<dbReference type="FunFam" id="3.30.160.60:FF:001437">
    <property type="entry name" value="Zinc finger protein 594"/>
    <property type="match status" value="1"/>
</dbReference>
<feature type="domain" description="C2H2-type" evidence="18">
    <location>
        <begin position="697"/>
        <end position="724"/>
    </location>
</feature>
<comment type="subunit">
    <text evidence="14">Interacts with BRCA1. Interacts with RNF11.</text>
</comment>
<feature type="domain" description="C2H2-type" evidence="18">
    <location>
        <begin position="242"/>
        <end position="269"/>
    </location>
</feature>
<dbReference type="Proteomes" id="UP000308365">
    <property type="component" value="Unassembled WGS sequence"/>
</dbReference>
<dbReference type="InterPro" id="IPR050758">
    <property type="entry name" value="Znf_C2H2-type"/>
</dbReference>
<evidence type="ECO:0000256" key="3">
    <source>
        <dbReference type="ARBA" id="ARBA00006991"/>
    </source>
</evidence>
<evidence type="ECO:0000256" key="6">
    <source>
        <dbReference type="ARBA" id="ARBA00022737"/>
    </source>
</evidence>
<feature type="domain" description="C2H2-type" evidence="18">
    <location>
        <begin position="725"/>
        <end position="752"/>
    </location>
</feature>
<dbReference type="PANTHER" id="PTHR23234">
    <property type="entry name" value="ZNF44 PROTEIN"/>
    <property type="match status" value="1"/>
</dbReference>
<comment type="subcellular location">
    <subcellularLocation>
        <location evidence="2">Nucleus matrix</location>
    </subcellularLocation>
</comment>
<keyword evidence="9" id="KW-0805">Transcription regulation</keyword>
<evidence type="ECO:0000256" key="12">
    <source>
        <dbReference type="ARBA" id="ARBA00023242"/>
    </source>
</evidence>
<dbReference type="EMBL" id="RWIC01000002">
    <property type="protein sequence ID" value="TKC53877.1"/>
    <property type="molecule type" value="Genomic_DNA"/>
</dbReference>
<feature type="domain" description="C2H2-type" evidence="18">
    <location>
        <begin position="837"/>
        <end position="864"/>
    </location>
</feature>
<feature type="domain" description="C2H2-type" evidence="18">
    <location>
        <begin position="186"/>
        <end position="213"/>
    </location>
</feature>
<dbReference type="InterPro" id="IPR013087">
    <property type="entry name" value="Znf_C2H2_type"/>
</dbReference>
<reference evidence="20" key="1">
    <citation type="journal article" date="2019" name="IScience">
        <title>Narwhal Genome Reveals Long-Term Low Genetic Diversity despite Current Large Abundance Size.</title>
        <authorList>
            <person name="Westbury M.V."/>
            <person name="Petersen B."/>
            <person name="Garde E."/>
            <person name="Heide-Jorgensen M.P."/>
            <person name="Lorenzen E.D."/>
        </authorList>
    </citation>
    <scope>NUCLEOTIDE SEQUENCE [LARGE SCALE GENOMIC DNA]</scope>
</reference>
<evidence type="ECO:0000256" key="9">
    <source>
        <dbReference type="ARBA" id="ARBA00023015"/>
    </source>
</evidence>
<evidence type="ECO:0000313" key="20">
    <source>
        <dbReference type="Proteomes" id="UP000308365"/>
    </source>
</evidence>
<evidence type="ECO:0000256" key="8">
    <source>
        <dbReference type="ARBA" id="ARBA00022833"/>
    </source>
</evidence>
<dbReference type="FunFam" id="3.30.160.60:FF:001882">
    <property type="entry name" value="Zinc finger protein 473"/>
    <property type="match status" value="1"/>
</dbReference>
<keyword evidence="5" id="KW-0479">Metal-binding</keyword>
<evidence type="ECO:0000256" key="15">
    <source>
        <dbReference type="ARBA" id="ARBA00068085"/>
    </source>
</evidence>
<evidence type="ECO:0000256" key="7">
    <source>
        <dbReference type="ARBA" id="ARBA00022771"/>
    </source>
</evidence>
<evidence type="ECO:0000256" key="10">
    <source>
        <dbReference type="ARBA" id="ARBA00023125"/>
    </source>
</evidence>
<evidence type="ECO:0000256" key="14">
    <source>
        <dbReference type="ARBA" id="ARBA00062082"/>
    </source>
</evidence>
<feature type="compositionally biased region" description="Basic and acidic residues" evidence="17">
    <location>
        <begin position="380"/>
        <end position="393"/>
    </location>
</feature>
<dbReference type="FunFam" id="3.30.160.60:FF:002343">
    <property type="entry name" value="Zinc finger protein 33A"/>
    <property type="match status" value="2"/>
</dbReference>
<keyword evidence="10" id="KW-0238">DNA-binding</keyword>
<dbReference type="FunFam" id="3.30.160.60:FF:002063">
    <property type="entry name" value="RB associated KRAB zinc finger"/>
    <property type="match status" value="2"/>
</dbReference>
<evidence type="ECO:0000256" key="11">
    <source>
        <dbReference type="ARBA" id="ARBA00023163"/>
    </source>
</evidence>
<dbReference type="PROSITE" id="PS50157">
    <property type="entry name" value="ZINC_FINGER_C2H2_2"/>
    <property type="match status" value="16"/>
</dbReference>
<comment type="caution">
    <text evidence="19">The sequence shown here is derived from an EMBL/GenBank/DDBJ whole genome shotgun (WGS) entry which is preliminary data.</text>
</comment>
<feature type="domain" description="C2H2-type" evidence="18">
    <location>
        <begin position="753"/>
        <end position="780"/>
    </location>
</feature>
<dbReference type="FunFam" id="3.30.160.60:FF:000688">
    <property type="entry name" value="zinc finger protein 197 isoform X1"/>
    <property type="match status" value="1"/>
</dbReference>
<protein>
    <recommendedName>
        <fullName evidence="15">Zinc finger protein 350</fullName>
    </recommendedName>
</protein>
<keyword evidence="8" id="KW-0862">Zinc</keyword>
<dbReference type="Gene3D" id="3.30.160.60">
    <property type="entry name" value="Classic Zinc Finger"/>
    <property type="match status" value="16"/>
</dbReference>
<sequence length="988" mass="112281">TEQNLEQIQKTQRQSLLVASCFQKTEENDPGPEIWKVDDHLLEHLQNESMEKRLEQWHEQNPLEYFVHQSRTHFLFRQNHDVFDLHGKSMKSNLTLLPQSRSYEIKIPAEFTGDGKSYLHADNEQFHTEIKSPKSQKPISSKTQFSKHQKTQKIEKPHVCGECGKAFIKKSWLTDHQIIHTGEKPHRCNMCGKAFSRKFMLTEHQRTHTGEKPYECTECGKAFLKKSRLNIHQKTHTGEKPYICSDCGKGFIQKGNLIVHQRIHTGEKPYICNECGKGFIQKTCLIAHQRFHTGKTPFVCNECGKSCSQKSGLIKHQRIHTGEKPFECSECGKAFTTKQKLIVHQRTHTGERPYICNECGKAFAYMSCLVKHKIIHTREKRGASAKVENHPSESHSSSQTSDVMQEKTPVNSVTMQVPSVAPQTSVNISELLANRNVVIVGQPVARCAPTGDNRGLAQERTLMNALNVVVPSVVNYILFYVTENQKSRKSGRPPFLKHRISTSAAVDGACQTEQNLEQIQKTQRQNLPVASCFQKTEENDQGPEVWKVDNHLLEHLQNESMEKRLEQWHEQNPLEYSVHRSRAHFLFRQNHGMFDLHGKSMKSNLTLLSKSRSYEIKSPAEFTGEVRSCLHADNEQFHTEIKFPKSQKLISTKSQFIKHQKTQKIKKSHVCGECGKAFIKKSWLTDHQNLHTGEKPHRCNLCGKAFFRKFKLTEHQRTHTGEKPYECTECGKAFLKKSGLSVHQKTHTGEKPFICSECGKGFIQKGNLMVHQRIHTGEKPYICNECGKGFSQKTCLTAHQRFHTGTTPFVCGECGKTLSQKTGLIKHQRTHTGEKPFECSDCGKGFIEKPQLVIHQRIHTGEKPYRCSECGKSFRGKSVLNKHQKTHSVKVENPPSEGHRSSQSSVVLQEKNLNTVTMQVPSVVPQTSVNISGLLANRNVVIVGQPVARCAPAGESRGLAQERTLMNAVNVVVPSVVNYILFYVTEHQ</sequence>
<evidence type="ECO:0000256" key="1">
    <source>
        <dbReference type="ARBA" id="ARBA00003767"/>
    </source>
</evidence>
<keyword evidence="6" id="KW-0677">Repeat</keyword>
<dbReference type="FunFam" id="3.30.160.60:FF:000848">
    <property type="entry name" value="Zinc finger protein 35"/>
    <property type="match status" value="2"/>
</dbReference>
<gene>
    <name evidence="19" type="ORF">EI555_018630</name>
</gene>
<dbReference type="AlphaFoldDB" id="A0A4U1FW59"/>
<keyword evidence="7 16" id="KW-0863">Zinc-finger</keyword>
<evidence type="ECO:0000259" key="18">
    <source>
        <dbReference type="PROSITE" id="PS50157"/>
    </source>
</evidence>
<dbReference type="GO" id="GO:0008270">
    <property type="term" value="F:zinc ion binding"/>
    <property type="evidence" value="ECO:0007669"/>
    <property type="project" value="UniProtKB-KW"/>
</dbReference>
<evidence type="ECO:0000256" key="17">
    <source>
        <dbReference type="SAM" id="MobiDB-lite"/>
    </source>
</evidence>
<dbReference type="GO" id="GO:0016363">
    <property type="term" value="C:nuclear matrix"/>
    <property type="evidence" value="ECO:0007669"/>
    <property type="project" value="UniProtKB-SubCell"/>
</dbReference>
<comment type="function">
    <text evidence="13">Transcriptional repressor. Binds to a specific sequence, 5'-GGGxxxCAGxxxTTT-3', within GADD45 intron 3.</text>
</comment>
<comment type="function">
    <text evidence="1">May be involved in transcriptional regulation.</text>
</comment>
<dbReference type="PROSITE" id="PS00028">
    <property type="entry name" value="ZINC_FINGER_C2H2_1"/>
    <property type="match status" value="16"/>
</dbReference>
<feature type="region of interest" description="Disordered" evidence="17">
    <location>
        <begin position="380"/>
        <end position="409"/>
    </location>
</feature>
<dbReference type="FunFam" id="3.30.160.60:FF:000555">
    <property type="entry name" value="Zinc finger protein 1 homolog"/>
    <property type="match status" value="1"/>
</dbReference>
<evidence type="ECO:0000256" key="4">
    <source>
        <dbReference type="ARBA" id="ARBA00022491"/>
    </source>
</evidence>
<feature type="region of interest" description="Disordered" evidence="17">
    <location>
        <begin position="129"/>
        <end position="151"/>
    </location>
</feature>
<dbReference type="FunFam" id="3.30.160.60:FF:000478">
    <property type="entry name" value="Zinc finger protein 133"/>
    <property type="match status" value="1"/>
</dbReference>
<evidence type="ECO:0000256" key="5">
    <source>
        <dbReference type="ARBA" id="ARBA00022723"/>
    </source>
</evidence>
<dbReference type="GO" id="GO:1990837">
    <property type="term" value="F:sequence-specific double-stranded DNA binding"/>
    <property type="evidence" value="ECO:0007669"/>
    <property type="project" value="UniProtKB-ARBA"/>
</dbReference>
<proteinExistence type="inferred from homology"/>
<feature type="domain" description="C2H2-type" evidence="18">
    <location>
        <begin position="158"/>
        <end position="185"/>
    </location>
</feature>
<keyword evidence="12" id="KW-0539">Nucleus</keyword>
<dbReference type="PANTHER" id="PTHR23234:SF10">
    <property type="entry name" value="RIKEN CDNA 6720489N17 GENE-RELATED"/>
    <property type="match status" value="1"/>
</dbReference>
<accession>A0A4U1FW59</accession>
<evidence type="ECO:0000256" key="2">
    <source>
        <dbReference type="ARBA" id="ARBA00004109"/>
    </source>
</evidence>
<dbReference type="FunFam" id="3.30.160.60:FF:000139">
    <property type="entry name" value="zinc finger protein 1 homolog"/>
    <property type="match status" value="2"/>
</dbReference>
<dbReference type="SMART" id="SM00355">
    <property type="entry name" value="ZnF_C2H2"/>
    <property type="match status" value="16"/>
</dbReference>
<evidence type="ECO:0000256" key="16">
    <source>
        <dbReference type="PROSITE-ProRule" id="PRU00042"/>
    </source>
</evidence>
<feature type="domain" description="C2H2-type" evidence="18">
    <location>
        <begin position="214"/>
        <end position="241"/>
    </location>
</feature>
<keyword evidence="11" id="KW-0804">Transcription</keyword>